<dbReference type="EMBL" id="KL142383">
    <property type="protein sequence ID" value="KDR74554.1"/>
    <property type="molecule type" value="Genomic_DNA"/>
</dbReference>
<organism evidence="2 3">
    <name type="scientific">Galerina marginata (strain CBS 339.88)</name>
    <dbReference type="NCBI Taxonomy" id="685588"/>
    <lineage>
        <taxon>Eukaryota</taxon>
        <taxon>Fungi</taxon>
        <taxon>Dikarya</taxon>
        <taxon>Basidiomycota</taxon>
        <taxon>Agaricomycotina</taxon>
        <taxon>Agaricomycetes</taxon>
        <taxon>Agaricomycetidae</taxon>
        <taxon>Agaricales</taxon>
        <taxon>Agaricineae</taxon>
        <taxon>Strophariaceae</taxon>
        <taxon>Galerina</taxon>
    </lineage>
</organism>
<protein>
    <submittedName>
        <fullName evidence="2">Uncharacterized protein</fullName>
    </submittedName>
</protein>
<reference evidence="3" key="1">
    <citation type="journal article" date="2014" name="Proc. Natl. Acad. Sci. U.S.A.">
        <title>Extensive sampling of basidiomycete genomes demonstrates inadequacy of the white-rot/brown-rot paradigm for wood decay fungi.</title>
        <authorList>
            <person name="Riley R."/>
            <person name="Salamov A.A."/>
            <person name="Brown D.W."/>
            <person name="Nagy L.G."/>
            <person name="Floudas D."/>
            <person name="Held B.W."/>
            <person name="Levasseur A."/>
            <person name="Lombard V."/>
            <person name="Morin E."/>
            <person name="Otillar R."/>
            <person name="Lindquist E.A."/>
            <person name="Sun H."/>
            <person name="LaButti K.M."/>
            <person name="Schmutz J."/>
            <person name="Jabbour D."/>
            <person name="Luo H."/>
            <person name="Baker S.E."/>
            <person name="Pisabarro A.G."/>
            <person name="Walton J.D."/>
            <person name="Blanchette R.A."/>
            <person name="Henrissat B."/>
            <person name="Martin F."/>
            <person name="Cullen D."/>
            <person name="Hibbett D.S."/>
            <person name="Grigoriev I.V."/>
        </authorList>
    </citation>
    <scope>NUCLEOTIDE SEQUENCE [LARGE SCALE GENOMIC DNA]</scope>
    <source>
        <strain evidence="3">CBS 339.88</strain>
    </source>
</reference>
<keyword evidence="3" id="KW-1185">Reference proteome</keyword>
<gene>
    <name evidence="2" type="ORF">GALMADRAFT_141580</name>
</gene>
<name>A0A067T3Q6_GALM3</name>
<feature type="region of interest" description="Disordered" evidence="1">
    <location>
        <begin position="1"/>
        <end position="28"/>
    </location>
</feature>
<accession>A0A067T3Q6</accession>
<evidence type="ECO:0000313" key="3">
    <source>
        <dbReference type="Proteomes" id="UP000027222"/>
    </source>
</evidence>
<dbReference type="HOGENOM" id="CLU_633188_0_0_1"/>
<dbReference type="AlphaFoldDB" id="A0A067T3Q6"/>
<evidence type="ECO:0000313" key="2">
    <source>
        <dbReference type="EMBL" id="KDR74554.1"/>
    </source>
</evidence>
<dbReference type="Proteomes" id="UP000027222">
    <property type="component" value="Unassembled WGS sequence"/>
</dbReference>
<sequence length="433" mass="48863">MFPMNQGEIASPPTQIDLSGDNTPETNFQGQRRDILAFRSITHFRAAFLHGPPIRTDDTQRNPTEQLELKLSFLFASLAILHCEIIAAVMKKIEEDAQTNSMQGAVTSELASEKATSASVILTQNPRSDDKKASLSTIPILLSPAVPIQFEKFKEERTRAGINEGNILDSYIREVLHSQGCQTILLDDHVWMLQEILNTRCAQDILRSLEQLLLYMVIACFRKLSQRMCHVQSKLFLQALTDVDLTRINFEKAKAKSTITATLDQISIDNGYLAHFLTSRCLGGYEYTHLKAKATISNITFYDNDTFEEFHHMLLSILETYQTELERMRNATGNDALSKMTFKKAASNVTFDRLRSESDSRIALHWAQAVANRPQHLGRDFLQLTTLGKKPKPILPSTRKGGPYIRESGADAASFARMCRCILNHMPIGLYYD</sequence>
<evidence type="ECO:0000256" key="1">
    <source>
        <dbReference type="SAM" id="MobiDB-lite"/>
    </source>
</evidence>
<feature type="compositionally biased region" description="Polar residues" evidence="1">
    <location>
        <begin position="12"/>
        <end position="28"/>
    </location>
</feature>
<proteinExistence type="predicted"/>
<dbReference type="OrthoDB" id="2740572at2759"/>